<organism evidence="1">
    <name type="scientific">marine sediment metagenome</name>
    <dbReference type="NCBI Taxonomy" id="412755"/>
    <lineage>
        <taxon>unclassified sequences</taxon>
        <taxon>metagenomes</taxon>
        <taxon>ecological metagenomes</taxon>
    </lineage>
</organism>
<sequence length="295" mass="34909">MILGEQNVSELKIHFIWLIWKIKYRLELRENIKDASEEEKELMAKHLGVENPFLLKRQISPGFRNLIFSKIIENPKLYREIIREFTKLLSETIIDKEEIDGLIAQDIPRSKTYYENYPSDIIKETMITNEIDDIKFLRKKFLEYTQGREIGKATVVGTELYQRTSNTFSIGPYFSKSQTSPGTKSPKKYDSIMNSNTVLHLDHYRMYFQFFDVKRHLAETLDILGWSISLKIIDLIFNTFDIEKSLDAFIYYKPLINNFLTIASLTYFNTLSLEEKVSLLNDKYSQLNHFEYELE</sequence>
<protein>
    <submittedName>
        <fullName evidence="1">Uncharacterized protein</fullName>
    </submittedName>
</protein>
<comment type="caution">
    <text evidence="1">The sequence shown here is derived from an EMBL/GenBank/DDBJ whole genome shotgun (WGS) entry which is preliminary data.</text>
</comment>
<evidence type="ECO:0000313" key="1">
    <source>
        <dbReference type="EMBL" id="KKL70324.1"/>
    </source>
</evidence>
<name>A0A0F9E8R0_9ZZZZ</name>
<proteinExistence type="predicted"/>
<reference evidence="1" key="1">
    <citation type="journal article" date="2015" name="Nature">
        <title>Complex archaea that bridge the gap between prokaryotes and eukaryotes.</title>
        <authorList>
            <person name="Spang A."/>
            <person name="Saw J.H."/>
            <person name="Jorgensen S.L."/>
            <person name="Zaremba-Niedzwiedzka K."/>
            <person name="Martijn J."/>
            <person name="Lind A.E."/>
            <person name="van Eijk R."/>
            <person name="Schleper C."/>
            <person name="Guy L."/>
            <person name="Ettema T.J."/>
        </authorList>
    </citation>
    <scope>NUCLEOTIDE SEQUENCE</scope>
</reference>
<dbReference type="EMBL" id="LAZR01025931">
    <property type="protein sequence ID" value="KKL70324.1"/>
    <property type="molecule type" value="Genomic_DNA"/>
</dbReference>
<accession>A0A0F9E8R0</accession>
<gene>
    <name evidence="1" type="ORF">LCGC14_2106030</name>
</gene>
<dbReference type="AlphaFoldDB" id="A0A0F9E8R0"/>